<keyword evidence="1" id="KW-1133">Transmembrane helix</keyword>
<dbReference type="PANTHER" id="PTHR21824">
    <property type="entry name" value="TRANSMEMBRANE PROTEIN 177"/>
    <property type="match status" value="1"/>
</dbReference>
<protein>
    <submittedName>
        <fullName evidence="2">Putative conserved plasma membrane protein</fullName>
    </submittedName>
</protein>
<sequence>MASAWLRGEMGRTVSGIAGLTGGLIGAMVGLLPHTHLLNYYRDIVRAYKDGEPMALDPEVKKRAHQVLQSVDISEQQKENVCFIPVPMLDTFFAGSTTGVKGAIIGLPVTFSYAKNEDVQTKSMLIRGSEEPSWETMEGEMLKKSLVLSDKAQRFVIARDIYWASTYYVEIQSTALSFSVLNCYLMARIANEKLPFLSRAPRAVRVAWYGIVAALNATLYICFKDGMSQYWDKKADNRAAALGRDYVEGGIEYYEKVLLRNKALREMLGKEGERSYTSKGNVNRLLRSDHVPLTHRLDSLRSRLHLSSEIESELSA</sequence>
<evidence type="ECO:0000256" key="1">
    <source>
        <dbReference type="SAM" id="Phobius"/>
    </source>
</evidence>
<keyword evidence="1" id="KW-0472">Membrane</keyword>
<dbReference type="PANTHER" id="PTHR21824:SF4">
    <property type="entry name" value="TRANSMEMBRANE PROTEIN 177"/>
    <property type="match status" value="1"/>
</dbReference>
<dbReference type="GO" id="GO:0016020">
    <property type="term" value="C:membrane"/>
    <property type="evidence" value="ECO:0007669"/>
    <property type="project" value="TreeGrafter"/>
</dbReference>
<dbReference type="AlphaFoldDB" id="A0A023GKM1"/>
<name>A0A023GKM1_AMBTT</name>
<reference evidence="2" key="1">
    <citation type="submission" date="2014-03" db="EMBL/GenBank/DDBJ databases">
        <title>The sialotranscriptome of Amblyomma triste, Amblyomma parvum and Amblyomma cajennense ticks, uncovered by 454-based RNA-seq.</title>
        <authorList>
            <person name="Garcia G.R."/>
            <person name="Gardinassi L.G."/>
            <person name="Ribeiro J.M."/>
            <person name="Anatriello E."/>
            <person name="Ferreira B.R."/>
            <person name="Moreira H.N."/>
            <person name="Mafra C."/>
            <person name="Olegario M.M."/>
            <person name="Szabo P.J."/>
            <person name="Miranda-Santos I.K."/>
            <person name="Maruyama S.R."/>
        </authorList>
    </citation>
    <scope>NUCLEOTIDE SEQUENCE</scope>
    <source>
        <strain evidence="2">Mato Grasso do Sul</strain>
        <tissue evidence="2">Salivary glands</tissue>
    </source>
</reference>
<dbReference type="EMBL" id="GBBM01001790">
    <property type="protein sequence ID" value="JAC33628.1"/>
    <property type="molecule type" value="mRNA"/>
</dbReference>
<feature type="transmembrane region" description="Helical" evidence="1">
    <location>
        <begin position="12"/>
        <end position="32"/>
    </location>
</feature>
<evidence type="ECO:0000313" key="2">
    <source>
        <dbReference type="EMBL" id="JAC33628.1"/>
    </source>
</evidence>
<feature type="transmembrane region" description="Helical" evidence="1">
    <location>
        <begin position="167"/>
        <end position="187"/>
    </location>
</feature>
<keyword evidence="1" id="KW-0812">Transmembrane</keyword>
<organism evidence="2">
    <name type="scientific">Amblyomma triste</name>
    <name type="common">Neotropical tick</name>
    <dbReference type="NCBI Taxonomy" id="251400"/>
    <lineage>
        <taxon>Eukaryota</taxon>
        <taxon>Metazoa</taxon>
        <taxon>Ecdysozoa</taxon>
        <taxon>Arthropoda</taxon>
        <taxon>Chelicerata</taxon>
        <taxon>Arachnida</taxon>
        <taxon>Acari</taxon>
        <taxon>Parasitiformes</taxon>
        <taxon>Ixodida</taxon>
        <taxon>Ixodoidea</taxon>
        <taxon>Ixodidae</taxon>
        <taxon>Amblyomminae</taxon>
        <taxon>Amblyomma</taxon>
    </lineage>
</organism>
<dbReference type="InterPro" id="IPR026620">
    <property type="entry name" value="TMEM177"/>
</dbReference>
<accession>A0A023GKM1</accession>
<proteinExistence type="evidence at transcript level"/>
<feature type="transmembrane region" description="Helical" evidence="1">
    <location>
        <begin position="207"/>
        <end position="223"/>
    </location>
</feature>